<protein>
    <recommendedName>
        <fullName evidence="3">DUF1963 domain-containing protein</fullName>
    </recommendedName>
</protein>
<organism evidence="1 2">
    <name type="scientific">Saccharomonospora viridis</name>
    <dbReference type="NCBI Taxonomy" id="1852"/>
    <lineage>
        <taxon>Bacteria</taxon>
        <taxon>Bacillati</taxon>
        <taxon>Actinomycetota</taxon>
        <taxon>Actinomycetes</taxon>
        <taxon>Pseudonocardiales</taxon>
        <taxon>Pseudonocardiaceae</taxon>
        <taxon>Saccharomonospora</taxon>
    </lineage>
</organism>
<dbReference type="InterPro" id="IPR015315">
    <property type="entry name" value="DUF1963"/>
</dbReference>
<sequence length="283" mass="31474">MWRLDRQRERLNRMFGRVFDITTVDRVTGLIRPGLRLVTGEDVAVGRSHLGGLPRLDGTAPWPTHFETPLDLLAVIDVAELGPCDLPGLPAGTRFLNFFFLADRPELLWTSDEPASTWRVVPAGPDAKERTAPVERLVRPARPVGFVPVLTLPTWEDEVVARTLGVAEGPYPPSPRYHLIERYSAVTAAWNELVRDHLGAVENRIGGWPAPLQAPVFHRAERDSASHRSSPADGGPWRLLLQLDTNDDSGWSWGDGGRLYFVITESRLRAGELTAAWLELQSS</sequence>
<dbReference type="Proteomes" id="UP000030848">
    <property type="component" value="Unassembled WGS sequence"/>
</dbReference>
<evidence type="ECO:0000313" key="2">
    <source>
        <dbReference type="Proteomes" id="UP000030848"/>
    </source>
</evidence>
<dbReference type="AlphaFoldDB" id="A0A837DF31"/>
<gene>
    <name evidence="1" type="ORF">MINT15_13480</name>
</gene>
<dbReference type="EMBL" id="JRZE01000003">
    <property type="protein sequence ID" value="KHF44466.1"/>
    <property type="molecule type" value="Genomic_DNA"/>
</dbReference>
<evidence type="ECO:0008006" key="3">
    <source>
        <dbReference type="Google" id="ProtNLM"/>
    </source>
</evidence>
<name>A0A837DF31_9PSEU</name>
<proteinExistence type="predicted"/>
<dbReference type="Pfam" id="PF09234">
    <property type="entry name" value="DUF1963"/>
    <property type="match status" value="1"/>
</dbReference>
<dbReference type="Gene3D" id="2.30.320.10">
    <property type="entry name" value="YwqG-like"/>
    <property type="match status" value="1"/>
</dbReference>
<evidence type="ECO:0000313" key="1">
    <source>
        <dbReference type="EMBL" id="KHF44466.1"/>
    </source>
</evidence>
<dbReference type="PANTHER" id="PTHR36436">
    <property type="entry name" value="SLL5081 PROTEIN"/>
    <property type="match status" value="1"/>
</dbReference>
<dbReference type="InterPro" id="IPR035948">
    <property type="entry name" value="YwqG-like_sf"/>
</dbReference>
<reference evidence="1 2" key="1">
    <citation type="submission" date="2014-10" db="EMBL/GenBank/DDBJ databases">
        <title>Genome sequence of Micropolyspora internatus JCM3315.</title>
        <authorList>
            <person name="Shin S.-K."/>
            <person name="Yi H."/>
        </authorList>
    </citation>
    <scope>NUCLEOTIDE SEQUENCE [LARGE SCALE GENOMIC DNA]</scope>
    <source>
        <strain evidence="1 2">JCM 3315</strain>
    </source>
</reference>
<comment type="caution">
    <text evidence="1">The sequence shown here is derived from an EMBL/GenBank/DDBJ whole genome shotgun (WGS) entry which is preliminary data.</text>
</comment>
<dbReference type="RefSeq" id="WP_231562781.1">
    <property type="nucleotide sequence ID" value="NZ_FOWS01000004.1"/>
</dbReference>
<dbReference type="PANTHER" id="PTHR36436:SF6">
    <property type="entry name" value="SLL5081 PROTEIN"/>
    <property type="match status" value="1"/>
</dbReference>
<accession>A0A837DF31</accession>
<dbReference type="SUPFAM" id="SSF103032">
    <property type="entry name" value="Hypothetical protein YwqG"/>
    <property type="match status" value="1"/>
</dbReference>